<dbReference type="EMBL" id="GBRH01210646">
    <property type="protein sequence ID" value="JAD87249.1"/>
    <property type="molecule type" value="Transcribed_RNA"/>
</dbReference>
<organism evidence="1">
    <name type="scientific">Arundo donax</name>
    <name type="common">Giant reed</name>
    <name type="synonym">Donax arundinaceus</name>
    <dbReference type="NCBI Taxonomy" id="35708"/>
    <lineage>
        <taxon>Eukaryota</taxon>
        <taxon>Viridiplantae</taxon>
        <taxon>Streptophyta</taxon>
        <taxon>Embryophyta</taxon>
        <taxon>Tracheophyta</taxon>
        <taxon>Spermatophyta</taxon>
        <taxon>Magnoliopsida</taxon>
        <taxon>Liliopsida</taxon>
        <taxon>Poales</taxon>
        <taxon>Poaceae</taxon>
        <taxon>PACMAD clade</taxon>
        <taxon>Arundinoideae</taxon>
        <taxon>Arundineae</taxon>
        <taxon>Arundo</taxon>
    </lineage>
</organism>
<protein>
    <submittedName>
        <fullName evidence="1">Hppd1</fullName>
    </submittedName>
</protein>
<reference evidence="1" key="2">
    <citation type="journal article" date="2015" name="Data Brief">
        <title>Shoot transcriptome of the giant reed, Arundo donax.</title>
        <authorList>
            <person name="Barrero R.A."/>
            <person name="Guerrero F.D."/>
            <person name="Moolhuijzen P."/>
            <person name="Goolsby J.A."/>
            <person name="Tidwell J."/>
            <person name="Bellgard S.E."/>
            <person name="Bellgard M.I."/>
        </authorList>
    </citation>
    <scope>NUCLEOTIDE SEQUENCE</scope>
    <source>
        <tissue evidence="1">Shoot tissue taken approximately 20 cm above the soil surface</tissue>
    </source>
</reference>
<name>A0A0A9DF89_ARUDO</name>
<proteinExistence type="predicted"/>
<reference evidence="1" key="1">
    <citation type="submission" date="2014-09" db="EMBL/GenBank/DDBJ databases">
        <authorList>
            <person name="Magalhaes I.L.F."/>
            <person name="Oliveira U."/>
            <person name="Santos F.R."/>
            <person name="Vidigal T.H.D.A."/>
            <person name="Brescovit A.D."/>
            <person name="Santos A.J."/>
        </authorList>
    </citation>
    <scope>NUCLEOTIDE SEQUENCE</scope>
    <source>
        <tissue evidence="1">Shoot tissue taken approximately 20 cm above the soil surface</tissue>
    </source>
</reference>
<accession>A0A0A9DF89</accession>
<evidence type="ECO:0000313" key="1">
    <source>
        <dbReference type="EMBL" id="JAD87249.1"/>
    </source>
</evidence>
<sequence length="8" mass="1102">MWSNRRRP</sequence>